<keyword evidence="3" id="KW-1185">Reference proteome</keyword>
<organism evidence="2 3">
    <name type="scientific">Rhododendron griersonianum</name>
    <dbReference type="NCBI Taxonomy" id="479676"/>
    <lineage>
        <taxon>Eukaryota</taxon>
        <taxon>Viridiplantae</taxon>
        <taxon>Streptophyta</taxon>
        <taxon>Embryophyta</taxon>
        <taxon>Tracheophyta</taxon>
        <taxon>Spermatophyta</taxon>
        <taxon>Magnoliopsida</taxon>
        <taxon>eudicotyledons</taxon>
        <taxon>Gunneridae</taxon>
        <taxon>Pentapetalae</taxon>
        <taxon>asterids</taxon>
        <taxon>Ericales</taxon>
        <taxon>Ericaceae</taxon>
        <taxon>Ericoideae</taxon>
        <taxon>Rhodoreae</taxon>
        <taxon>Rhododendron</taxon>
    </lineage>
</organism>
<dbReference type="EMBL" id="JACTNZ010000006">
    <property type="protein sequence ID" value="KAG5546452.1"/>
    <property type="molecule type" value="Genomic_DNA"/>
</dbReference>
<keyword evidence="1" id="KW-1133">Transmembrane helix</keyword>
<keyword evidence="1" id="KW-0472">Membrane</keyword>
<proteinExistence type="predicted"/>
<comment type="caution">
    <text evidence="2">The sequence shown here is derived from an EMBL/GenBank/DDBJ whole genome shotgun (WGS) entry which is preliminary data.</text>
</comment>
<accession>A0AAV6K271</accession>
<reference evidence="2 3" key="1">
    <citation type="submission" date="2020-08" db="EMBL/GenBank/DDBJ databases">
        <title>Plant Genome Project.</title>
        <authorList>
            <person name="Zhang R.-G."/>
        </authorList>
    </citation>
    <scope>NUCLEOTIDE SEQUENCE [LARGE SCALE GENOMIC DNA]</scope>
    <source>
        <strain evidence="2">WSP0</strain>
        <tissue evidence="2">Leaf</tissue>
    </source>
</reference>
<gene>
    <name evidence="2" type="ORF">RHGRI_018588</name>
</gene>
<dbReference type="Proteomes" id="UP000823749">
    <property type="component" value="Chromosome 6"/>
</dbReference>
<dbReference type="AlphaFoldDB" id="A0AAV6K271"/>
<evidence type="ECO:0000313" key="3">
    <source>
        <dbReference type="Proteomes" id="UP000823749"/>
    </source>
</evidence>
<evidence type="ECO:0000313" key="2">
    <source>
        <dbReference type="EMBL" id="KAG5546452.1"/>
    </source>
</evidence>
<evidence type="ECO:0000256" key="1">
    <source>
        <dbReference type="SAM" id="Phobius"/>
    </source>
</evidence>
<name>A0AAV6K271_9ERIC</name>
<feature type="transmembrane region" description="Helical" evidence="1">
    <location>
        <begin position="36"/>
        <end position="54"/>
    </location>
</feature>
<protein>
    <submittedName>
        <fullName evidence="2">Uncharacterized protein</fullName>
    </submittedName>
</protein>
<keyword evidence="1" id="KW-0812">Transmembrane</keyword>
<sequence length="56" mass="6070">MLFSSFPLDFVALTHFLLIGVPKASFSTFFSFGSTGSFLGLVVMLFLPLAPFTASF</sequence>